<dbReference type="InterPro" id="IPR003797">
    <property type="entry name" value="DegV"/>
</dbReference>
<dbReference type="SUPFAM" id="SSF82549">
    <property type="entry name" value="DAK1/DegV-like"/>
    <property type="match status" value="1"/>
</dbReference>
<gene>
    <name evidence="2" type="ORF">HMPREF9943_00315</name>
</gene>
<evidence type="ECO:0000313" key="3">
    <source>
        <dbReference type="Proteomes" id="UP000011758"/>
    </source>
</evidence>
<dbReference type="eggNOG" id="COG1307">
    <property type="taxonomic scope" value="Bacteria"/>
</dbReference>
<name>M2NH39_9FIRM</name>
<dbReference type="Gene3D" id="3.40.50.10170">
    <property type="match status" value="1"/>
</dbReference>
<sequence>MKVAIMTDSNSGITQKEGKENHIFILPMPVNINGQDYLEDINLTLEEFFDKLINDDADVFTSQPVIGDLTKQWDHLLKDYDQIVHIPMSSGLSGSCQTAIMVADDPKYKGKVFVVDSQRISVTQRCDAYDALALAEAGKTGQEIYDILMDNKMNATIYITVNTLTYLKKGGRITPAAAALGGLLKIKPILSIQGEKLDKCDTSRTLKKAKRIMIDRVKRDLKEKNMADNYHLYIAYTHDLNEALEFKTQVEEEFKHEVSVHPLSLSVSCHVGPGSLALAACKKITD</sequence>
<organism evidence="2 3">
    <name type="scientific">Eggerthia catenaformis OT 569 = DSM 20559</name>
    <dbReference type="NCBI Taxonomy" id="999415"/>
    <lineage>
        <taxon>Bacteria</taxon>
        <taxon>Bacillati</taxon>
        <taxon>Bacillota</taxon>
        <taxon>Erysipelotrichia</taxon>
        <taxon>Erysipelotrichales</taxon>
        <taxon>Coprobacillaceae</taxon>
        <taxon>Eggerthia</taxon>
    </lineage>
</organism>
<keyword evidence="3" id="KW-1185">Reference proteome</keyword>
<dbReference type="NCBIfam" id="TIGR00762">
    <property type="entry name" value="DegV"/>
    <property type="match status" value="1"/>
</dbReference>
<dbReference type="STRING" id="999415.HMPREF9943_00315"/>
<dbReference type="OrthoDB" id="9775494at2"/>
<dbReference type="GO" id="GO:0008289">
    <property type="term" value="F:lipid binding"/>
    <property type="evidence" value="ECO:0007669"/>
    <property type="project" value="UniProtKB-KW"/>
</dbReference>
<dbReference type="Pfam" id="PF02645">
    <property type="entry name" value="DegV"/>
    <property type="match status" value="1"/>
</dbReference>
<evidence type="ECO:0000256" key="1">
    <source>
        <dbReference type="ARBA" id="ARBA00023121"/>
    </source>
</evidence>
<accession>M2NH39</accession>
<dbReference type="Proteomes" id="UP000011758">
    <property type="component" value="Unassembled WGS sequence"/>
</dbReference>
<dbReference type="PANTHER" id="PTHR33434">
    <property type="entry name" value="DEGV DOMAIN-CONTAINING PROTEIN DR_1986-RELATED"/>
    <property type="match status" value="1"/>
</dbReference>
<dbReference type="PANTHER" id="PTHR33434:SF2">
    <property type="entry name" value="FATTY ACID-BINDING PROTEIN TM_1468"/>
    <property type="match status" value="1"/>
</dbReference>
<proteinExistence type="predicted"/>
<keyword evidence="1" id="KW-0446">Lipid-binding</keyword>
<dbReference type="EMBL" id="AGEJ01000005">
    <property type="protein sequence ID" value="EMD17528.1"/>
    <property type="molecule type" value="Genomic_DNA"/>
</dbReference>
<dbReference type="PROSITE" id="PS51482">
    <property type="entry name" value="DEGV"/>
    <property type="match status" value="1"/>
</dbReference>
<comment type="caution">
    <text evidence="2">The sequence shown here is derived from an EMBL/GenBank/DDBJ whole genome shotgun (WGS) entry which is preliminary data.</text>
</comment>
<dbReference type="InterPro" id="IPR050270">
    <property type="entry name" value="DegV_domain_contain"/>
</dbReference>
<protein>
    <submittedName>
        <fullName evidence="2">DegV family EDD domain-containing protein</fullName>
    </submittedName>
</protein>
<dbReference type="RefSeq" id="WP_004801424.1">
    <property type="nucleotide sequence ID" value="NZ_KB446646.1"/>
</dbReference>
<evidence type="ECO:0000313" key="2">
    <source>
        <dbReference type="EMBL" id="EMD17528.1"/>
    </source>
</evidence>
<dbReference type="Gene3D" id="3.30.1180.10">
    <property type="match status" value="1"/>
</dbReference>
<dbReference type="InterPro" id="IPR043168">
    <property type="entry name" value="DegV_C"/>
</dbReference>
<reference evidence="2 3" key="1">
    <citation type="submission" date="2013-02" db="EMBL/GenBank/DDBJ databases">
        <title>The Genome Sequence of Lactobacillus catenaformis F0143.</title>
        <authorList>
            <consortium name="The Broad Institute Genome Sequencing Platform"/>
            <person name="Earl A."/>
            <person name="Ward D."/>
            <person name="Feldgarden M."/>
            <person name="Gevers D."/>
            <person name="Izard J."/>
            <person name="Blanton J.M."/>
            <person name="Mathney J."/>
            <person name="Dewhirst F.E."/>
            <person name="Young S.K."/>
            <person name="Zeng Q."/>
            <person name="Gargeya S."/>
            <person name="Fitzgerald M."/>
            <person name="Haas B."/>
            <person name="Abouelleil A."/>
            <person name="Alvarado L."/>
            <person name="Arachchi H.M."/>
            <person name="Berlin A."/>
            <person name="Chapman S.B."/>
            <person name="Gearin G."/>
            <person name="Goldberg J."/>
            <person name="Griggs A."/>
            <person name="Gujja S."/>
            <person name="Hansen M."/>
            <person name="Heiman D."/>
            <person name="Howarth C."/>
            <person name="Larimer J."/>
            <person name="Lui A."/>
            <person name="MacDonald P.J.P."/>
            <person name="McCowen C."/>
            <person name="Montmayeur A."/>
            <person name="Murphy C."/>
            <person name="Neiman D."/>
            <person name="Pearson M."/>
            <person name="Priest M."/>
            <person name="Roberts A."/>
            <person name="Saif S."/>
            <person name="Shea T."/>
            <person name="Sisk P."/>
            <person name="Stolte C."/>
            <person name="Sykes S."/>
            <person name="Wortman J."/>
            <person name="Nusbaum C."/>
            <person name="Birren B."/>
        </authorList>
    </citation>
    <scope>NUCLEOTIDE SEQUENCE [LARGE SCALE GENOMIC DNA]</scope>
    <source>
        <strain evidence="2 3">OT 569</strain>
    </source>
</reference>
<dbReference type="PATRIC" id="fig|999415.3.peg.315"/>
<dbReference type="AlphaFoldDB" id="M2NH39"/>
<dbReference type="BioCyc" id="ECAT999415-HMP:GTTI-325-MONOMER"/>